<accession>A0A699HVH2</accession>
<feature type="non-terminal residue" evidence="1">
    <location>
        <position position="1"/>
    </location>
</feature>
<organism evidence="1">
    <name type="scientific">Tanacetum cinerariifolium</name>
    <name type="common">Dalmatian daisy</name>
    <name type="synonym">Chrysanthemum cinerariifolium</name>
    <dbReference type="NCBI Taxonomy" id="118510"/>
    <lineage>
        <taxon>Eukaryota</taxon>
        <taxon>Viridiplantae</taxon>
        <taxon>Streptophyta</taxon>
        <taxon>Embryophyta</taxon>
        <taxon>Tracheophyta</taxon>
        <taxon>Spermatophyta</taxon>
        <taxon>Magnoliopsida</taxon>
        <taxon>eudicotyledons</taxon>
        <taxon>Gunneridae</taxon>
        <taxon>Pentapetalae</taxon>
        <taxon>asterids</taxon>
        <taxon>campanulids</taxon>
        <taxon>Asterales</taxon>
        <taxon>Asteraceae</taxon>
        <taxon>Asteroideae</taxon>
        <taxon>Anthemideae</taxon>
        <taxon>Anthemidinae</taxon>
        <taxon>Tanacetum</taxon>
    </lineage>
</organism>
<dbReference type="EMBL" id="BKCJ010201877">
    <property type="protein sequence ID" value="GEY70497.1"/>
    <property type="molecule type" value="Genomic_DNA"/>
</dbReference>
<dbReference type="AlphaFoldDB" id="A0A699HVH2"/>
<evidence type="ECO:0000313" key="1">
    <source>
        <dbReference type="EMBL" id="GEY70497.1"/>
    </source>
</evidence>
<proteinExistence type="predicted"/>
<reference evidence="1" key="1">
    <citation type="journal article" date="2019" name="Sci. Rep.">
        <title>Draft genome of Tanacetum cinerariifolium, the natural source of mosquito coil.</title>
        <authorList>
            <person name="Yamashiro T."/>
            <person name="Shiraishi A."/>
            <person name="Satake H."/>
            <person name="Nakayama K."/>
        </authorList>
    </citation>
    <scope>NUCLEOTIDE SEQUENCE</scope>
</reference>
<protein>
    <submittedName>
        <fullName evidence="1">Uncharacterized protein</fullName>
    </submittedName>
</protein>
<gene>
    <name evidence="1" type="ORF">Tci_442471</name>
</gene>
<comment type="caution">
    <text evidence="1">The sequence shown here is derived from an EMBL/GenBank/DDBJ whole genome shotgun (WGS) entry which is preliminary data.</text>
</comment>
<sequence length="242" mass="28037">GFDGLLPVASEEEEAKRIVGDEELFSNMVDTSVEYMNDDYLNKSILHTVSKGIECRFRHEIKTDTPNVIERERTPRVVVMIFKFQFNRDLVRDDKGYEFISKGDAIVDSFKRCYTSDAFDVGYRVSILHRSLINNSASLSNKFRGFYFILKFDISSLLHHVVTAIADRIGGWVMSRLDLKICAYEKNFSCIWTYTTMMLSRVRNHHGGKCVLRLQCQLPGEPNFERIKVIEPTVEKKQEEDV</sequence>
<name>A0A699HVH2_TANCI</name>